<accession>A0A3A1YXP8</accession>
<dbReference type="InterPro" id="IPR052028">
    <property type="entry name" value="HipA_Ser/Thr_kinase"/>
</dbReference>
<feature type="domain" description="HipA-like C-terminal" evidence="4">
    <location>
        <begin position="168"/>
        <end position="383"/>
    </location>
</feature>
<protein>
    <submittedName>
        <fullName evidence="5">Protein kinase</fullName>
    </submittedName>
</protein>
<dbReference type="GO" id="GO:0005829">
    <property type="term" value="C:cytosol"/>
    <property type="evidence" value="ECO:0007669"/>
    <property type="project" value="TreeGrafter"/>
</dbReference>
<dbReference type="Proteomes" id="UP000266206">
    <property type="component" value="Unassembled WGS sequence"/>
</dbReference>
<sequence>MITSSPLYVYLQRPDTGQWVTVGRYSLDASGQLGRFLYAPSYLEAGFGWSIDPVNLPLIAGNPINATRYGGLHDVLRDACPDSWGRLLIQREHGLGDTAHSSAYLLLASNADRWGALAIGKSPKPSIAKLSTLKLAQLPELSEELLAMYERRPAVNPQLRRRLMATPSMGGARPKVTVQDGHSYWLVKPVLPSDTVDIPLLEHVVQRWGKAAGLNFAHTEHESAGSGSGLSVVRSLRFDRSGDQRIMAVSGASLLQTEYPGAAGSASWSYPVLATVLRQIGAPLEDSIELFSRMVFNAVIGNDDDHPRNHAIHYSHEQRRWRLTPAFDVVPNPDFIPSHLALQVCFGDRSISTQNILRDAQSFGFESRDHAKQHLETLLNDIEAGYEVVESMLTDDLRSLMGARLNEGIRRLRVDYSA</sequence>
<keyword evidence="3 5" id="KW-0418">Kinase</keyword>
<organism evidence="5 6">
    <name type="scientific">Neopusillimonas maritima</name>
    <dbReference type="NCBI Taxonomy" id="2026239"/>
    <lineage>
        <taxon>Bacteria</taxon>
        <taxon>Pseudomonadati</taxon>
        <taxon>Pseudomonadota</taxon>
        <taxon>Betaproteobacteria</taxon>
        <taxon>Burkholderiales</taxon>
        <taxon>Alcaligenaceae</taxon>
        <taxon>Neopusillimonas</taxon>
    </lineage>
</organism>
<reference evidence="5 6" key="1">
    <citation type="submission" date="2017-08" db="EMBL/GenBank/DDBJ databases">
        <title>Pusillimonas indicus sp. nov., a member of the family Alcaligenaceae isolated from surface seawater.</title>
        <authorList>
            <person name="Li J."/>
        </authorList>
    </citation>
    <scope>NUCLEOTIDE SEQUENCE [LARGE SCALE GENOMIC DNA]</scope>
    <source>
        <strain evidence="5 6">L52-1-41</strain>
    </source>
</reference>
<dbReference type="AlphaFoldDB" id="A0A3A1YXP8"/>
<evidence type="ECO:0000313" key="5">
    <source>
        <dbReference type="EMBL" id="RIY41590.1"/>
    </source>
</evidence>
<comment type="caution">
    <text evidence="5">The sequence shown here is derived from an EMBL/GenBank/DDBJ whole genome shotgun (WGS) entry which is preliminary data.</text>
</comment>
<evidence type="ECO:0000256" key="1">
    <source>
        <dbReference type="ARBA" id="ARBA00010164"/>
    </source>
</evidence>
<dbReference type="Gene3D" id="1.10.1070.20">
    <property type="match status" value="1"/>
</dbReference>
<dbReference type="GO" id="GO:0004674">
    <property type="term" value="F:protein serine/threonine kinase activity"/>
    <property type="evidence" value="ECO:0007669"/>
    <property type="project" value="TreeGrafter"/>
</dbReference>
<dbReference type="Pfam" id="PF07804">
    <property type="entry name" value="HipA_C"/>
    <property type="match status" value="1"/>
</dbReference>
<dbReference type="EMBL" id="NQYH01000003">
    <property type="protein sequence ID" value="RIY41590.1"/>
    <property type="molecule type" value="Genomic_DNA"/>
</dbReference>
<proteinExistence type="inferred from homology"/>
<dbReference type="OrthoDB" id="9805913at2"/>
<dbReference type="RefSeq" id="WP_119515835.1">
    <property type="nucleotide sequence ID" value="NZ_NQYH01000003.1"/>
</dbReference>
<evidence type="ECO:0000313" key="6">
    <source>
        <dbReference type="Proteomes" id="UP000266206"/>
    </source>
</evidence>
<evidence type="ECO:0000259" key="4">
    <source>
        <dbReference type="Pfam" id="PF07804"/>
    </source>
</evidence>
<keyword evidence="2" id="KW-0808">Transferase</keyword>
<evidence type="ECO:0000256" key="2">
    <source>
        <dbReference type="ARBA" id="ARBA00022679"/>
    </source>
</evidence>
<dbReference type="InterPro" id="IPR012893">
    <property type="entry name" value="HipA-like_C"/>
</dbReference>
<evidence type="ECO:0000256" key="3">
    <source>
        <dbReference type="ARBA" id="ARBA00022777"/>
    </source>
</evidence>
<name>A0A3A1YXP8_9BURK</name>
<gene>
    <name evidence="5" type="ORF">CJP73_06355</name>
</gene>
<dbReference type="PANTHER" id="PTHR37419:SF8">
    <property type="entry name" value="TOXIN YJJJ"/>
    <property type="match status" value="1"/>
</dbReference>
<comment type="similarity">
    <text evidence="1">Belongs to the HipA Ser/Thr kinase family.</text>
</comment>
<dbReference type="PANTHER" id="PTHR37419">
    <property type="entry name" value="SERINE/THREONINE-PROTEIN KINASE TOXIN HIPA"/>
    <property type="match status" value="1"/>
</dbReference>